<dbReference type="GO" id="GO:0016787">
    <property type="term" value="F:hydrolase activity"/>
    <property type="evidence" value="ECO:0007669"/>
    <property type="project" value="UniProtKB-KW"/>
</dbReference>
<dbReference type="AlphaFoldDB" id="M6CFH6"/>
<dbReference type="InterPro" id="IPR029058">
    <property type="entry name" value="AB_hydrolase_fold"/>
</dbReference>
<evidence type="ECO:0000259" key="1">
    <source>
        <dbReference type="Pfam" id="PF05057"/>
    </source>
</evidence>
<feature type="domain" description="DUF676" evidence="1">
    <location>
        <begin position="39"/>
        <end position="121"/>
    </location>
</feature>
<dbReference type="PANTHER" id="PTHR37946">
    <property type="entry name" value="SLL1969 PROTEIN"/>
    <property type="match status" value="1"/>
</dbReference>
<dbReference type="RefSeq" id="WP_020775393.1">
    <property type="nucleotide sequence ID" value="NZ_ANIK01000124.1"/>
</dbReference>
<dbReference type="PATRIC" id="fig|1218565.3.peg.4607"/>
<dbReference type="Proteomes" id="UP000011988">
    <property type="component" value="Unassembled WGS sequence"/>
</dbReference>
<proteinExistence type="predicted"/>
<evidence type="ECO:0000313" key="3">
    <source>
        <dbReference type="Proteomes" id="UP000011988"/>
    </source>
</evidence>
<evidence type="ECO:0000313" key="2">
    <source>
        <dbReference type="EMBL" id="EMJ90479.1"/>
    </source>
</evidence>
<dbReference type="EMBL" id="ANIK01000124">
    <property type="protein sequence ID" value="EMJ90479.1"/>
    <property type="molecule type" value="Genomic_DNA"/>
</dbReference>
<dbReference type="InterPro" id="IPR007751">
    <property type="entry name" value="DUF676_lipase-like"/>
</dbReference>
<dbReference type="PANTHER" id="PTHR37946:SF1">
    <property type="entry name" value="SLL1969 PROTEIN"/>
    <property type="match status" value="1"/>
</dbReference>
<accession>M6CFH6</accession>
<dbReference type="Pfam" id="PF05057">
    <property type="entry name" value="DUF676"/>
    <property type="match status" value="1"/>
</dbReference>
<organism evidence="2 3">
    <name type="scientific">Leptospira alstonii serovar Sichuan str. 79601</name>
    <dbReference type="NCBI Taxonomy" id="1218565"/>
    <lineage>
        <taxon>Bacteria</taxon>
        <taxon>Pseudomonadati</taxon>
        <taxon>Spirochaetota</taxon>
        <taxon>Spirochaetia</taxon>
        <taxon>Leptospirales</taxon>
        <taxon>Leptospiraceae</taxon>
        <taxon>Leptospira</taxon>
    </lineage>
</organism>
<dbReference type="Gene3D" id="3.40.50.1820">
    <property type="entry name" value="alpha/beta hydrolase"/>
    <property type="match status" value="1"/>
</dbReference>
<protein>
    <submittedName>
        <fullName evidence="2">Alpha/beta hydrolase family protein</fullName>
    </submittedName>
</protein>
<gene>
    <name evidence="2" type="ORF">LEP1GSC194_1144</name>
</gene>
<reference evidence="2 3" key="1">
    <citation type="submission" date="2013-01" db="EMBL/GenBank/DDBJ databases">
        <authorList>
            <person name="Harkins D.M."/>
            <person name="Durkin A.S."/>
            <person name="Brinkac L.M."/>
            <person name="Haft D.H."/>
            <person name="Selengut J.D."/>
            <person name="Sanka R."/>
            <person name="DePew J."/>
            <person name="Purushe J."/>
            <person name="Galloway R.L."/>
            <person name="Vinetz J.M."/>
            <person name="Sutton G.G."/>
            <person name="Nierman W.C."/>
            <person name="Fouts D.E."/>
        </authorList>
    </citation>
    <scope>NUCLEOTIDE SEQUENCE [LARGE SCALE GENOMIC DNA]</scope>
    <source>
        <strain evidence="2 3">79601</strain>
    </source>
</reference>
<sequence length="248" mass="28066">MRRIDKTSLMKYLIIIFSLSIPLFAEKLEKKQDKTRLDCVILIHGFLRSSDQLKNMGDYLADHNLSVYYANYPSRSNNIQEVSQHYILPIVQNNCASKFDKIHFVTHSAGGIVIRHFLKENRIEKLGRVVMLAPPNKGSEVADFLSRFDFFNALLGPILIQLKTDDSSFVNNVGTPNFEFGIIMGDSSNDPISSIIISGEDDGKVSIESSKLNTMKEFLLVNRTHTFIMDGPEVQKATLQFIKNGTFK</sequence>
<dbReference type="SUPFAM" id="SSF53474">
    <property type="entry name" value="alpha/beta-Hydrolases"/>
    <property type="match status" value="1"/>
</dbReference>
<comment type="caution">
    <text evidence="2">The sequence shown here is derived from an EMBL/GenBank/DDBJ whole genome shotgun (WGS) entry which is preliminary data.</text>
</comment>
<name>M6CFH6_9LEPT</name>
<keyword evidence="2" id="KW-0378">Hydrolase</keyword>